<organism evidence="1 2">
    <name type="scientific">Candidatus Scalindua japonica</name>
    <dbReference type="NCBI Taxonomy" id="1284222"/>
    <lineage>
        <taxon>Bacteria</taxon>
        <taxon>Pseudomonadati</taxon>
        <taxon>Planctomycetota</taxon>
        <taxon>Candidatus Brocadiia</taxon>
        <taxon>Candidatus Brocadiales</taxon>
        <taxon>Candidatus Scalinduaceae</taxon>
        <taxon>Candidatus Scalindua</taxon>
    </lineage>
</organism>
<proteinExistence type="predicted"/>
<dbReference type="EMBL" id="BAOS01000034">
    <property type="protein sequence ID" value="GAX62512.1"/>
    <property type="molecule type" value="Genomic_DNA"/>
</dbReference>
<sequence>MKNTIMKRIITNDKDIRLTIVQYNDRQNNIVTLAYLCLGKDRLGNRNLIDNGKLLVYVNEKELYRIPFQGTFTDERSSALTKHLNDMVQQGESGEVLWGNIENKILNCCGSCYVK</sequence>
<evidence type="ECO:0000313" key="1">
    <source>
        <dbReference type="EMBL" id="GAX62512.1"/>
    </source>
</evidence>
<name>A0A286U304_9BACT</name>
<dbReference type="Proteomes" id="UP000218542">
    <property type="component" value="Unassembled WGS sequence"/>
</dbReference>
<comment type="caution">
    <text evidence="1">The sequence shown here is derived from an EMBL/GenBank/DDBJ whole genome shotgun (WGS) entry which is preliminary data.</text>
</comment>
<protein>
    <submittedName>
        <fullName evidence="1">UPF0301 protein BVAF_253</fullName>
    </submittedName>
</protein>
<gene>
    <name evidence="1" type="ORF">SCALIN_C34_0063</name>
</gene>
<keyword evidence="2" id="KW-1185">Reference proteome</keyword>
<evidence type="ECO:0000313" key="2">
    <source>
        <dbReference type="Proteomes" id="UP000218542"/>
    </source>
</evidence>
<reference evidence="2" key="1">
    <citation type="journal article" date="2017" name="Environ. Microbiol. Rep.">
        <title>Genetic Diversity of Marine Anaerobic Ammonium-Oxidizing Bacteria as Revealed by Genomic and Proteomic Analyses of 'Candidatus Scalindua japonica'.</title>
        <authorList>
            <person name="Oshiki M."/>
            <person name="Mizuto K."/>
            <person name="Kimura Z."/>
            <person name="Kindaichi T."/>
            <person name="Satoh H."/>
            <person name="Okabe S."/>
        </authorList>
    </citation>
    <scope>NUCLEOTIDE SEQUENCE [LARGE SCALE GENOMIC DNA]</scope>
    <source>
        <strain evidence="2">husup-a2</strain>
    </source>
</reference>
<accession>A0A286U304</accession>
<dbReference type="AlphaFoldDB" id="A0A286U304"/>